<dbReference type="EMBL" id="SMLA01000008">
    <property type="protein sequence ID" value="TDD90640.1"/>
    <property type="molecule type" value="Genomic_DNA"/>
</dbReference>
<reference evidence="2 3" key="1">
    <citation type="submission" date="2019-03" db="EMBL/GenBank/DDBJ databases">
        <title>Draft genome sequences of novel Actinobacteria.</title>
        <authorList>
            <person name="Sahin N."/>
            <person name="Ay H."/>
            <person name="Saygin H."/>
        </authorList>
    </citation>
    <scope>NUCLEOTIDE SEQUENCE [LARGE SCALE GENOMIC DNA]</scope>
    <source>
        <strain evidence="2 3">5K548</strain>
    </source>
</reference>
<dbReference type="AlphaFoldDB" id="A0A4R5BYW4"/>
<organism evidence="2 3">
    <name type="scientific">Saccharopolyspora karakumensis</name>
    <dbReference type="NCBI Taxonomy" id="2530386"/>
    <lineage>
        <taxon>Bacteria</taxon>
        <taxon>Bacillati</taxon>
        <taxon>Actinomycetota</taxon>
        <taxon>Actinomycetes</taxon>
        <taxon>Pseudonocardiales</taxon>
        <taxon>Pseudonocardiaceae</taxon>
        <taxon>Saccharopolyspora</taxon>
    </lineage>
</organism>
<keyword evidence="3" id="KW-1185">Reference proteome</keyword>
<name>A0A4R5BYW4_9PSEU</name>
<dbReference type="Proteomes" id="UP000294723">
    <property type="component" value="Unassembled WGS sequence"/>
</dbReference>
<evidence type="ECO:0000313" key="2">
    <source>
        <dbReference type="EMBL" id="TDD90640.1"/>
    </source>
</evidence>
<feature type="region of interest" description="Disordered" evidence="1">
    <location>
        <begin position="230"/>
        <end position="253"/>
    </location>
</feature>
<gene>
    <name evidence="2" type="ORF">E1202_08435</name>
</gene>
<protein>
    <submittedName>
        <fullName evidence="2">Uncharacterized protein</fullName>
    </submittedName>
</protein>
<evidence type="ECO:0000313" key="3">
    <source>
        <dbReference type="Proteomes" id="UP000294723"/>
    </source>
</evidence>
<feature type="compositionally biased region" description="Basic and acidic residues" evidence="1">
    <location>
        <begin position="244"/>
        <end position="253"/>
    </location>
</feature>
<accession>A0A4R5BYW4</accession>
<sequence length="253" mass="28375">MGFAEDLVAGPRSRRLCFNIGDREGVADWEVSALLAPLAESVDAAMYWQEPDEVDRTLAAPDIVQELLPIARAIAAAPGVQWWCDPIDLDRQFHVEFDHTGPPRVARTSEELADWRASAPFSAVWWSTPSRTVVHTTRALAGMGPLGLCLEEDGFGSKRAWCRSVRPARTPSVYEITGPTAWSELAERYPLEVSRHPHWRKVTGWEGRWVAPGLDGGCRRLRRRAPDRRWLREHSGPRTAGRRSLHDARGMGP</sequence>
<comment type="caution">
    <text evidence="2">The sequence shown here is derived from an EMBL/GenBank/DDBJ whole genome shotgun (WGS) entry which is preliminary data.</text>
</comment>
<proteinExistence type="predicted"/>
<evidence type="ECO:0000256" key="1">
    <source>
        <dbReference type="SAM" id="MobiDB-lite"/>
    </source>
</evidence>
<dbReference type="RefSeq" id="WP_132682003.1">
    <property type="nucleotide sequence ID" value="NZ_SMLA01000008.1"/>
</dbReference>